<keyword evidence="5 11" id="KW-0560">Oxidoreductase</keyword>
<sequence length="334" mass="35508">MLLLRTVKRGFSTRPASLYKVTVLGAGGGIGQPLSMLLKLNTRVTDLRLFDLRGAQGVAADLSHVPTASVVRGYTSEDPEGLKSALTGTEVVVIPAGVPRKPGMSRDDLFVKNAGAVQGLATAIAEHAPNAAVLVISNPVNSTVPIVAEVFKKHGTYNPRKLFGVTTLDVIRASRFLSELRGTNPRDEHVSIVGGHSGITIIPLLSQTGYQMSDEQRKALIHRIQFGGDEVVQAKQGAGSATLSMAIAGARFAGSVMDGLSGEADVVEAAFVDSPLFKDEGVEFFSSLLTLGKDGVEKVHELGPVSAEEEEMLRECKETLRKNIAKGVEFVKQH</sequence>
<evidence type="ECO:0000256" key="7">
    <source>
        <dbReference type="ARBA" id="ARBA00048313"/>
    </source>
</evidence>
<dbReference type="PANTHER" id="PTHR11540:SF73">
    <property type="entry name" value="MALATE DEHYDROGENASE, MITOCHONDRIAL"/>
    <property type="match status" value="1"/>
</dbReference>
<feature type="binding site" evidence="10">
    <location>
        <position position="113"/>
    </location>
    <ligand>
        <name>NAD(+)</name>
        <dbReference type="ChEBI" id="CHEBI:57540"/>
    </ligand>
</feature>
<evidence type="ECO:0000313" key="16">
    <source>
        <dbReference type="Proteomes" id="UP000243052"/>
    </source>
</evidence>
<comment type="similarity">
    <text evidence="1">Belongs to the LDH/MDH superfamily. MDH type 1 family.</text>
</comment>
<feature type="binding site" evidence="10">
    <location>
        <begin position="25"/>
        <end position="31"/>
    </location>
    <ligand>
        <name>NAD(+)</name>
        <dbReference type="ChEBI" id="CHEBI:57540"/>
    </ligand>
</feature>
<dbReference type="EMBL" id="CP014244">
    <property type="protein sequence ID" value="AMD20906.1"/>
    <property type="molecule type" value="Genomic_DNA"/>
</dbReference>
<dbReference type="PANTHER" id="PTHR11540">
    <property type="entry name" value="MALATE AND LACTATE DEHYDROGENASE"/>
    <property type="match status" value="1"/>
</dbReference>
<dbReference type="GO" id="GO:0006099">
    <property type="term" value="P:tricarboxylic acid cycle"/>
    <property type="evidence" value="ECO:0007669"/>
    <property type="project" value="UniProtKB-KW"/>
</dbReference>
<evidence type="ECO:0000256" key="9">
    <source>
        <dbReference type="PIRSR" id="PIRSR000102-2"/>
    </source>
</evidence>
<feature type="binding site" evidence="10">
    <location>
        <position position="51"/>
    </location>
    <ligand>
        <name>NAD(+)</name>
        <dbReference type="ChEBI" id="CHEBI:57540"/>
    </ligand>
</feature>
<dbReference type="CDD" id="cd01337">
    <property type="entry name" value="MDH_glyoxysomal_mitochondrial"/>
    <property type="match status" value="1"/>
</dbReference>
<evidence type="ECO:0000256" key="10">
    <source>
        <dbReference type="PIRSR" id="PIRSR000102-3"/>
    </source>
</evidence>
<dbReference type="Pfam" id="PF02866">
    <property type="entry name" value="Ldh_1_C"/>
    <property type="match status" value="1"/>
</dbReference>
<dbReference type="RefSeq" id="XP_017987902.1">
    <property type="nucleotide sequence ID" value="XM_018132413.1"/>
</dbReference>
<dbReference type="InterPro" id="IPR010097">
    <property type="entry name" value="Malate_DH_type1"/>
</dbReference>
<accession>A0A0X8HS93</accession>
<feature type="binding site" evidence="9">
    <location>
        <position position="100"/>
    </location>
    <ligand>
        <name>substrate</name>
    </ligand>
</feature>
<dbReference type="Gene3D" id="3.90.110.10">
    <property type="entry name" value="Lactate dehydrogenase/glycoside hydrolase, family 4, C-terminal"/>
    <property type="match status" value="1"/>
</dbReference>
<dbReference type="OrthoDB" id="4069699at2759"/>
<dbReference type="AlphaFoldDB" id="A0A0X8HS93"/>
<dbReference type="EC" id="1.1.1.37" evidence="3 12"/>
<keyword evidence="4 12" id="KW-0816">Tricarboxylic acid cycle</keyword>
<evidence type="ECO:0000259" key="14">
    <source>
        <dbReference type="Pfam" id="PF02866"/>
    </source>
</evidence>
<dbReference type="InterPro" id="IPR001252">
    <property type="entry name" value="Malate_DH_AS"/>
</dbReference>
<comment type="subunit">
    <text evidence="2">Homodimer.</text>
</comment>
<evidence type="ECO:0000256" key="2">
    <source>
        <dbReference type="ARBA" id="ARBA00011738"/>
    </source>
</evidence>
<feature type="binding site" evidence="9">
    <location>
        <position position="138"/>
    </location>
    <ligand>
        <name>substrate</name>
    </ligand>
</feature>
<feature type="binding site" evidence="9">
    <location>
        <position position="106"/>
    </location>
    <ligand>
        <name>substrate</name>
    </ligand>
</feature>
<dbReference type="Proteomes" id="UP000243052">
    <property type="component" value="Chromosome iv"/>
</dbReference>
<comment type="catalytic activity">
    <reaction evidence="7 12">
        <text>(S)-malate + NAD(+) = oxaloacetate + NADH + H(+)</text>
        <dbReference type="Rhea" id="RHEA:21432"/>
        <dbReference type="ChEBI" id="CHEBI:15378"/>
        <dbReference type="ChEBI" id="CHEBI:15589"/>
        <dbReference type="ChEBI" id="CHEBI:16452"/>
        <dbReference type="ChEBI" id="CHEBI:57540"/>
        <dbReference type="ChEBI" id="CHEBI:57945"/>
        <dbReference type="EC" id="1.1.1.37"/>
    </reaction>
</comment>
<dbReference type="Gene3D" id="3.40.50.720">
    <property type="entry name" value="NAD(P)-binding Rossmann-like Domain"/>
    <property type="match status" value="1"/>
</dbReference>
<dbReference type="PROSITE" id="PS00068">
    <property type="entry name" value="MDH"/>
    <property type="match status" value="1"/>
</dbReference>
<dbReference type="InterPro" id="IPR015955">
    <property type="entry name" value="Lactate_DH/Glyco_Ohase_4_C"/>
</dbReference>
<reference evidence="15 16" key="1">
    <citation type="submission" date="2016-01" db="EMBL/GenBank/DDBJ databases">
        <title>Genome sequence of the yeast Holleya sinecauda.</title>
        <authorList>
            <person name="Dietrich F.S."/>
        </authorList>
    </citation>
    <scope>NUCLEOTIDE SEQUENCE [LARGE SCALE GENOMIC DNA]</scope>
    <source>
        <strain evidence="15 16">ATCC 58844</strain>
    </source>
</reference>
<dbReference type="FunFam" id="3.40.50.720:FF:000013">
    <property type="entry name" value="Malate dehydrogenase"/>
    <property type="match status" value="1"/>
</dbReference>
<keyword evidence="6 10" id="KW-0520">NAD</keyword>
<feature type="active site" description="Proton acceptor" evidence="8">
    <location>
        <position position="196"/>
    </location>
</feature>
<evidence type="ECO:0000313" key="15">
    <source>
        <dbReference type="EMBL" id="AMD20906.1"/>
    </source>
</evidence>
<dbReference type="InterPro" id="IPR036291">
    <property type="entry name" value="NAD(P)-bd_dom_sf"/>
</dbReference>
<gene>
    <name evidence="15" type="ORF">AW171_hschr42828</name>
</gene>
<evidence type="ECO:0000259" key="13">
    <source>
        <dbReference type="Pfam" id="PF00056"/>
    </source>
</evidence>
<evidence type="ECO:0000256" key="1">
    <source>
        <dbReference type="ARBA" id="ARBA00008824"/>
    </source>
</evidence>
<dbReference type="PIRSF" id="PIRSF000102">
    <property type="entry name" value="Lac_mal_DH"/>
    <property type="match status" value="1"/>
</dbReference>
<feature type="binding site" evidence="9">
    <location>
        <position position="172"/>
    </location>
    <ligand>
        <name>substrate</name>
    </ligand>
</feature>
<dbReference type="GO" id="GO:0030060">
    <property type="term" value="F:L-malate dehydrogenase (NAD+) activity"/>
    <property type="evidence" value="ECO:0007669"/>
    <property type="project" value="UniProtKB-EC"/>
</dbReference>
<dbReference type="GeneID" id="28724175"/>
<name>A0A0X8HS93_9SACH</name>
<evidence type="ECO:0000256" key="4">
    <source>
        <dbReference type="ARBA" id="ARBA00022532"/>
    </source>
</evidence>
<dbReference type="InterPro" id="IPR001557">
    <property type="entry name" value="L-lactate/malate_DH"/>
</dbReference>
<dbReference type="STRING" id="45286.A0A0X8HS93"/>
<dbReference type="Pfam" id="PF00056">
    <property type="entry name" value="Ldh_1_N"/>
    <property type="match status" value="1"/>
</dbReference>
<evidence type="ECO:0000256" key="3">
    <source>
        <dbReference type="ARBA" id="ARBA00012995"/>
    </source>
</evidence>
<keyword evidence="16" id="KW-1185">Reference proteome</keyword>
<feature type="domain" description="Lactate/malate dehydrogenase C-terminal" evidence="14">
    <location>
        <begin position="166"/>
        <end position="331"/>
    </location>
</feature>
<dbReference type="SUPFAM" id="SSF51735">
    <property type="entry name" value="NAD(P)-binding Rossmann-fold domains"/>
    <property type="match status" value="1"/>
</dbReference>
<organism evidence="15 16">
    <name type="scientific">Eremothecium sinecaudum</name>
    <dbReference type="NCBI Taxonomy" id="45286"/>
    <lineage>
        <taxon>Eukaryota</taxon>
        <taxon>Fungi</taxon>
        <taxon>Dikarya</taxon>
        <taxon>Ascomycota</taxon>
        <taxon>Saccharomycotina</taxon>
        <taxon>Saccharomycetes</taxon>
        <taxon>Saccharomycetales</taxon>
        <taxon>Saccharomycetaceae</taxon>
        <taxon>Eremothecium</taxon>
    </lineage>
</organism>
<dbReference type="NCBIfam" id="TIGR01772">
    <property type="entry name" value="MDH_euk_gproteo"/>
    <property type="match status" value="1"/>
</dbReference>
<evidence type="ECO:0000256" key="11">
    <source>
        <dbReference type="RuleBase" id="RU003369"/>
    </source>
</evidence>
<evidence type="ECO:0000256" key="5">
    <source>
        <dbReference type="ARBA" id="ARBA00023002"/>
    </source>
</evidence>
<feature type="domain" description="Lactate/malate dehydrogenase N-terminal" evidence="13">
    <location>
        <begin position="20"/>
        <end position="164"/>
    </location>
</feature>
<evidence type="ECO:0000256" key="6">
    <source>
        <dbReference type="ARBA" id="ARBA00023027"/>
    </source>
</evidence>
<dbReference type="InterPro" id="IPR001236">
    <property type="entry name" value="Lactate/malate_DH_N"/>
</dbReference>
<dbReference type="GO" id="GO:0006108">
    <property type="term" value="P:malate metabolic process"/>
    <property type="evidence" value="ECO:0007669"/>
    <property type="project" value="InterPro"/>
</dbReference>
<dbReference type="GO" id="GO:0005739">
    <property type="term" value="C:mitochondrion"/>
    <property type="evidence" value="ECO:0007669"/>
    <property type="project" value="TreeGrafter"/>
</dbReference>
<feature type="binding site" evidence="10">
    <location>
        <position position="245"/>
    </location>
    <ligand>
        <name>NAD(+)</name>
        <dbReference type="ChEBI" id="CHEBI:57540"/>
    </ligand>
</feature>
<dbReference type="SUPFAM" id="SSF56327">
    <property type="entry name" value="LDH C-terminal domain-like"/>
    <property type="match status" value="1"/>
</dbReference>
<protein>
    <recommendedName>
        <fullName evidence="3 12">Malate dehydrogenase</fullName>
        <ecNumber evidence="3 12">1.1.1.37</ecNumber>
    </recommendedName>
</protein>
<evidence type="ECO:0000256" key="12">
    <source>
        <dbReference type="RuleBase" id="RU003405"/>
    </source>
</evidence>
<proteinExistence type="inferred from homology"/>
<dbReference type="FunFam" id="3.90.110.10:FF:000001">
    <property type="entry name" value="Malate dehydrogenase"/>
    <property type="match status" value="1"/>
</dbReference>
<evidence type="ECO:0000256" key="8">
    <source>
        <dbReference type="PIRSR" id="PIRSR000102-1"/>
    </source>
</evidence>
<dbReference type="InterPro" id="IPR022383">
    <property type="entry name" value="Lactate/malate_DH_C"/>
</dbReference>
<feature type="binding site" evidence="10">
    <location>
        <begin position="136"/>
        <end position="138"/>
    </location>
    <ligand>
        <name>NAD(+)</name>
        <dbReference type="ChEBI" id="CHEBI:57540"/>
    </ligand>
</feature>